<dbReference type="InterPro" id="IPR036375">
    <property type="entry name" value="Hemopexin-like_dom_sf"/>
</dbReference>
<feature type="binding site" evidence="13">
    <location>
        <position position="170"/>
    </location>
    <ligand>
        <name>Ca(2+)</name>
        <dbReference type="ChEBI" id="CHEBI:29108"/>
        <label>3</label>
    </ligand>
</feature>
<dbReference type="GO" id="GO:0004222">
    <property type="term" value="F:metalloendopeptidase activity"/>
    <property type="evidence" value="ECO:0007669"/>
    <property type="project" value="InterPro"/>
</dbReference>
<feature type="binding site" evidence="13">
    <location>
        <position position="178"/>
    </location>
    <ligand>
        <name>Zn(2+)</name>
        <dbReference type="ChEBI" id="CHEBI:29105"/>
        <label>1</label>
    </ligand>
</feature>
<evidence type="ECO:0000256" key="11">
    <source>
        <dbReference type="PIRSR" id="PIRSR001191-1"/>
    </source>
</evidence>
<dbReference type="OrthoDB" id="406838at2759"/>
<evidence type="ECO:0000256" key="13">
    <source>
        <dbReference type="PIRSR" id="PIRSR621190-2"/>
    </source>
</evidence>
<feature type="binding site" evidence="13">
    <location>
        <position position="118"/>
    </location>
    <ligand>
        <name>Ca(2+)</name>
        <dbReference type="ChEBI" id="CHEBI:29108"/>
        <label>1</label>
    </ligand>
</feature>
<dbReference type="GO" id="GO:0030198">
    <property type="term" value="P:extracellular matrix organization"/>
    <property type="evidence" value="ECO:0007669"/>
    <property type="project" value="TreeGrafter"/>
</dbReference>
<reference evidence="16" key="1">
    <citation type="submission" date="2020-10" db="EMBL/GenBank/DDBJ databases">
        <authorList>
            <person name="Kikuchi T."/>
        </authorList>
    </citation>
    <scope>NUCLEOTIDE SEQUENCE</scope>
    <source>
        <strain evidence="16">NKZ352</strain>
    </source>
</reference>
<keyword evidence="4" id="KW-0732">Signal</keyword>
<keyword evidence="8" id="KW-0482">Metalloprotease</keyword>
<feature type="binding site" evidence="13">
    <location>
        <position position="335"/>
    </location>
    <ligand>
        <name>Ca(2+)</name>
        <dbReference type="ChEBI" id="CHEBI:29108"/>
        <label>4</label>
    </ligand>
</feature>
<evidence type="ECO:0000313" key="17">
    <source>
        <dbReference type="Proteomes" id="UP000835052"/>
    </source>
</evidence>
<dbReference type="SMART" id="SM00235">
    <property type="entry name" value="ZnMc"/>
    <property type="match status" value="1"/>
</dbReference>
<feature type="binding site" evidence="13">
    <location>
        <position position="193"/>
    </location>
    <ligand>
        <name>Ca(2+)</name>
        <dbReference type="ChEBI" id="CHEBI:29108"/>
        <label>1</label>
    </ligand>
</feature>
<dbReference type="AlphaFoldDB" id="A0A8S1HJ01"/>
<evidence type="ECO:0000256" key="9">
    <source>
        <dbReference type="ARBA" id="ARBA00023145"/>
    </source>
</evidence>
<evidence type="ECO:0000256" key="6">
    <source>
        <dbReference type="ARBA" id="ARBA00022801"/>
    </source>
</evidence>
<dbReference type="Proteomes" id="UP000835052">
    <property type="component" value="Unassembled WGS sequence"/>
</dbReference>
<feature type="binding site" evidence="13">
    <location>
        <position position="163"/>
    </location>
    <ligand>
        <name>Zn(2+)</name>
        <dbReference type="ChEBI" id="CHEBI:29105"/>
        <label>1</label>
    </ligand>
</feature>
<feature type="binding site" evidence="12">
    <location>
        <position position="226"/>
    </location>
    <ligand>
        <name>Zn(2+)</name>
        <dbReference type="ChEBI" id="CHEBI:29105"/>
        <label>2</label>
        <note>catalytic</note>
    </ligand>
</feature>
<evidence type="ECO:0000256" key="14">
    <source>
        <dbReference type="SAM" id="MobiDB-lite"/>
    </source>
</evidence>
<keyword evidence="13" id="KW-0106">Calcium</keyword>
<evidence type="ECO:0000313" key="16">
    <source>
        <dbReference type="EMBL" id="CAD6196518.1"/>
    </source>
</evidence>
<feature type="binding site" evidence="13">
    <location>
        <position position="380"/>
    </location>
    <ligand>
        <name>Ca(2+)</name>
        <dbReference type="ChEBI" id="CHEBI:29108"/>
        <label>5</label>
    </ligand>
</feature>
<feature type="binding site" evidence="13">
    <location>
        <position position="171"/>
    </location>
    <ligand>
        <name>Ca(2+)</name>
        <dbReference type="ChEBI" id="CHEBI:29108"/>
        <label>3</label>
    </ligand>
</feature>
<feature type="binding site" description="in inhibited form" evidence="13">
    <location>
        <position position="84"/>
    </location>
    <ligand>
        <name>Zn(2+)</name>
        <dbReference type="ChEBI" id="CHEBI:29105"/>
        <label>2</label>
        <note>catalytic</note>
    </ligand>
</feature>
<evidence type="ECO:0000256" key="10">
    <source>
        <dbReference type="ARBA" id="ARBA00023180"/>
    </source>
</evidence>
<evidence type="ECO:0000256" key="1">
    <source>
        <dbReference type="ARBA" id="ARBA00010370"/>
    </source>
</evidence>
<gene>
    <name evidence="16" type="ORF">CAUJ_LOCUS12432</name>
</gene>
<dbReference type="PIRSF" id="PIRSF001191">
    <property type="entry name" value="Peptidase_M10A_matrix"/>
    <property type="match status" value="1"/>
</dbReference>
<feature type="region of interest" description="Disordered" evidence="14">
    <location>
        <begin position="271"/>
        <end position="327"/>
    </location>
</feature>
<dbReference type="InterPro" id="IPR033739">
    <property type="entry name" value="M10A_MMP"/>
</dbReference>
<dbReference type="Gene3D" id="3.40.390.10">
    <property type="entry name" value="Collagenase (Catalytic Domain)"/>
    <property type="match status" value="1"/>
</dbReference>
<feature type="compositionally biased region" description="Gly residues" evidence="14">
    <location>
        <begin position="271"/>
        <end position="283"/>
    </location>
</feature>
<keyword evidence="9" id="KW-0865">Zymogen</keyword>
<keyword evidence="17" id="KW-1185">Reference proteome</keyword>
<evidence type="ECO:0000256" key="8">
    <source>
        <dbReference type="ARBA" id="ARBA00023049"/>
    </source>
</evidence>
<feature type="binding site" evidence="13">
    <location>
        <position position="188"/>
    </location>
    <ligand>
        <name>Zn(2+)</name>
        <dbReference type="ChEBI" id="CHEBI:29105"/>
        <label>1</label>
    </ligand>
</feature>
<comment type="caution">
    <text evidence="16">The sequence shown here is derived from an EMBL/GenBank/DDBJ whole genome shotgun (WGS) entry which is preliminary data.</text>
</comment>
<dbReference type="PANTHER" id="PTHR10201">
    <property type="entry name" value="MATRIX METALLOPROTEINASE"/>
    <property type="match status" value="1"/>
</dbReference>
<feature type="compositionally biased region" description="Low complexity" evidence="14">
    <location>
        <begin position="284"/>
        <end position="299"/>
    </location>
</feature>
<dbReference type="PRINTS" id="PR00138">
    <property type="entry name" value="MATRIXIN"/>
</dbReference>
<feature type="binding site" evidence="13">
    <location>
        <position position="165"/>
    </location>
    <ligand>
        <name>Zn(2+)</name>
        <dbReference type="ChEBI" id="CHEBI:29105"/>
        <label>1</label>
    </ligand>
</feature>
<dbReference type="InterPro" id="IPR018487">
    <property type="entry name" value="Hemopexin-like_repeat"/>
</dbReference>
<dbReference type="Pfam" id="PF00413">
    <property type="entry name" value="Peptidase_M10"/>
    <property type="match status" value="1"/>
</dbReference>
<evidence type="ECO:0000259" key="15">
    <source>
        <dbReference type="SMART" id="SM00235"/>
    </source>
</evidence>
<evidence type="ECO:0000256" key="7">
    <source>
        <dbReference type="ARBA" id="ARBA00022833"/>
    </source>
</evidence>
<keyword evidence="3 12" id="KW-0479">Metal-binding</keyword>
<feature type="binding site" evidence="12">
    <location>
        <position position="220"/>
    </location>
    <ligand>
        <name>Zn(2+)</name>
        <dbReference type="ChEBI" id="CHEBI:29105"/>
        <label>2</label>
        <note>catalytic</note>
    </ligand>
</feature>
<dbReference type="InterPro" id="IPR021190">
    <property type="entry name" value="Pept_M10A"/>
</dbReference>
<feature type="binding site" evidence="13">
    <location>
        <position position="190"/>
    </location>
    <ligand>
        <name>Ca(2+)</name>
        <dbReference type="ChEBI" id="CHEBI:29108"/>
        <label>3</label>
    </ligand>
</feature>
<evidence type="ECO:0000256" key="5">
    <source>
        <dbReference type="ARBA" id="ARBA00022737"/>
    </source>
</evidence>
<dbReference type="EMBL" id="CAJGYM010000074">
    <property type="protein sequence ID" value="CAD6196518.1"/>
    <property type="molecule type" value="Genomic_DNA"/>
</dbReference>
<dbReference type="GO" id="GO:0006508">
    <property type="term" value="P:proteolysis"/>
    <property type="evidence" value="ECO:0007669"/>
    <property type="project" value="UniProtKB-KW"/>
</dbReference>
<comment type="similarity">
    <text evidence="1">Belongs to the peptidase M10A family.</text>
</comment>
<accession>A0A8S1HJ01</accession>
<keyword evidence="7 12" id="KW-0862">Zinc</keyword>
<feature type="binding site" evidence="12">
    <location>
        <position position="216"/>
    </location>
    <ligand>
        <name>Zn(2+)</name>
        <dbReference type="ChEBI" id="CHEBI:29105"/>
        <label>2</label>
        <note>catalytic</note>
    </ligand>
</feature>
<evidence type="ECO:0000256" key="12">
    <source>
        <dbReference type="PIRSR" id="PIRSR001191-2"/>
    </source>
</evidence>
<evidence type="ECO:0000256" key="4">
    <source>
        <dbReference type="ARBA" id="ARBA00022729"/>
    </source>
</evidence>
<dbReference type="InterPro" id="IPR002477">
    <property type="entry name" value="Peptidoglycan-bd-like"/>
</dbReference>
<dbReference type="SMART" id="SM00120">
    <property type="entry name" value="HX"/>
    <property type="match status" value="3"/>
</dbReference>
<dbReference type="SUPFAM" id="SSF47090">
    <property type="entry name" value="PGBD-like"/>
    <property type="match status" value="1"/>
</dbReference>
<keyword evidence="6" id="KW-0378">Hydrolase</keyword>
<keyword evidence="2" id="KW-0645">Protease</keyword>
<dbReference type="SUPFAM" id="SSF55486">
    <property type="entry name" value="Metalloproteases ('zincins'), catalytic domain"/>
    <property type="match status" value="1"/>
</dbReference>
<dbReference type="FunFam" id="3.40.390.10:FF:000064">
    <property type="entry name" value="Matrix metalloproteinase-C"/>
    <property type="match status" value="1"/>
</dbReference>
<dbReference type="CDD" id="cd04278">
    <property type="entry name" value="ZnMc_MMP"/>
    <property type="match status" value="1"/>
</dbReference>
<dbReference type="GO" id="GO:0005615">
    <property type="term" value="C:extracellular space"/>
    <property type="evidence" value="ECO:0007669"/>
    <property type="project" value="TreeGrafter"/>
</dbReference>
<protein>
    <recommendedName>
        <fullName evidence="15">Peptidase metallopeptidase domain-containing protein</fullName>
    </recommendedName>
</protein>
<dbReference type="Gene3D" id="2.110.10.10">
    <property type="entry name" value="Hemopexin-like domain"/>
    <property type="match status" value="1"/>
</dbReference>
<keyword evidence="5" id="KW-0677">Repeat</keyword>
<dbReference type="InterPro" id="IPR024079">
    <property type="entry name" value="MetalloPept_cat_dom_sf"/>
</dbReference>
<keyword evidence="10" id="KW-0325">Glycoprotein</keyword>
<dbReference type="GO" id="GO:0008270">
    <property type="term" value="F:zinc ion binding"/>
    <property type="evidence" value="ECO:0007669"/>
    <property type="project" value="InterPro"/>
</dbReference>
<feature type="binding site" evidence="13">
    <location>
        <position position="193"/>
    </location>
    <ligand>
        <name>Ca(2+)</name>
        <dbReference type="ChEBI" id="CHEBI:29108"/>
        <label>3</label>
    </ligand>
</feature>
<evidence type="ECO:0000256" key="3">
    <source>
        <dbReference type="ARBA" id="ARBA00022723"/>
    </source>
</evidence>
<comment type="cofactor">
    <cofactor evidence="13">
        <name>Zn(2+)</name>
        <dbReference type="ChEBI" id="CHEBI:29105"/>
    </cofactor>
    <text evidence="13">Binds 2 Zn(2+) ions per subunit.</text>
</comment>
<proteinExistence type="inferred from homology"/>
<dbReference type="InterPro" id="IPR001818">
    <property type="entry name" value="Pept_M10_metallopeptidase"/>
</dbReference>
<dbReference type="Pfam" id="PF01471">
    <property type="entry name" value="PG_binding_1"/>
    <property type="match status" value="1"/>
</dbReference>
<dbReference type="GO" id="GO:0031012">
    <property type="term" value="C:extracellular matrix"/>
    <property type="evidence" value="ECO:0007669"/>
    <property type="project" value="InterPro"/>
</dbReference>
<dbReference type="InterPro" id="IPR036365">
    <property type="entry name" value="PGBD-like_sf"/>
</dbReference>
<feature type="binding site" evidence="13">
    <location>
        <position position="153"/>
    </location>
    <ligand>
        <name>Ca(2+)</name>
        <dbReference type="ChEBI" id="CHEBI:29108"/>
        <label>2</label>
    </ligand>
</feature>
<sequence>MQVVFLFSRSPPPVTDDKAKRYLQDFGYVQASSVLSSRPGMQGDVSGPQSLLKLAISKFQEFAGLAKTGILDTATKIKMALPRCGVTDAPLAITSGGSSGFKWPKNRLTYSIETWSSDLPRDDVRRAIAEAYGTWAKVTNLQFEEVPAGGNSDIKIRFGINNHNDPWPFDGKGGVLAHATMPESGMFHFDDDENWAYMDARKIASTHTDILAVAIHEGGHTLGLEHSRDESAIMAPFYQPTVDDNGNYVYPKLKSDDIQAIQSLYGRNTGGGGGGSSWGGSGGSSFTTSRPMTTTTKKSWFGRFFGDDDDVPTTSRPSRPSGGSGSGGSCPFYIDGFTPSDSYSYLFSGSQVYIISGTRVTRVQSIRDLFPGGPSSVTAAVFNPISGKMLLFANGQVYAFYYSRLRASFDKEPDFPKRLPSDLGFQVTGALRWVNGHQILMGDNDEFAVYDEFWNQVTLRNRISSYFPNLPRGVKGAESPSGMTVKAFTSSEAFDYDSRRKTIGQHQSLSSYLTCA</sequence>
<dbReference type="SUPFAM" id="SSF50923">
    <property type="entry name" value="Hemopexin-like domain"/>
    <property type="match status" value="1"/>
</dbReference>
<feature type="active site" evidence="11">
    <location>
        <position position="217"/>
    </location>
</feature>
<organism evidence="16 17">
    <name type="scientific">Caenorhabditis auriculariae</name>
    <dbReference type="NCBI Taxonomy" id="2777116"/>
    <lineage>
        <taxon>Eukaryota</taxon>
        <taxon>Metazoa</taxon>
        <taxon>Ecdysozoa</taxon>
        <taxon>Nematoda</taxon>
        <taxon>Chromadorea</taxon>
        <taxon>Rhabditida</taxon>
        <taxon>Rhabditina</taxon>
        <taxon>Rhabditomorpha</taxon>
        <taxon>Rhabditoidea</taxon>
        <taxon>Rhabditidae</taxon>
        <taxon>Peloderinae</taxon>
        <taxon>Caenorhabditis</taxon>
    </lineage>
</organism>
<dbReference type="GO" id="GO:0030574">
    <property type="term" value="P:collagen catabolic process"/>
    <property type="evidence" value="ECO:0007669"/>
    <property type="project" value="TreeGrafter"/>
</dbReference>
<name>A0A8S1HJ01_9PELO</name>
<feature type="domain" description="Peptidase metallopeptidase" evidence="15">
    <location>
        <begin position="99"/>
        <end position="267"/>
    </location>
</feature>
<feature type="binding site" evidence="13">
    <location>
        <position position="191"/>
    </location>
    <ligand>
        <name>Ca(2+)</name>
        <dbReference type="ChEBI" id="CHEBI:29108"/>
        <label>1</label>
    </ligand>
</feature>
<comment type="cofactor">
    <cofactor evidence="13">
        <name>Ca(2+)</name>
        <dbReference type="ChEBI" id="CHEBI:29108"/>
    </cofactor>
    <text evidence="13">Can bind about 5 Ca(2+) ions per subunit.</text>
</comment>
<dbReference type="PANTHER" id="PTHR10201:SF329">
    <property type="entry name" value="MATRIX METALLOPROTEINASE-C"/>
    <property type="match status" value="1"/>
</dbReference>
<feature type="binding site" evidence="13">
    <location>
        <position position="234"/>
    </location>
    <ligand>
        <name>Zn(2+)</name>
        <dbReference type="ChEBI" id="CHEBI:29105"/>
        <label>2</label>
        <note>catalytic</note>
    </ligand>
</feature>
<dbReference type="InterPro" id="IPR006026">
    <property type="entry name" value="Peptidase_Metallo"/>
</dbReference>
<evidence type="ECO:0000256" key="2">
    <source>
        <dbReference type="ARBA" id="ARBA00022670"/>
    </source>
</evidence>